<dbReference type="SMART" id="SM00912">
    <property type="entry name" value="Haemagg_act"/>
    <property type="match status" value="1"/>
</dbReference>
<dbReference type="Pfam" id="PF05860">
    <property type="entry name" value="TPS"/>
    <property type="match status" value="1"/>
</dbReference>
<dbReference type="RefSeq" id="WP_101253629.1">
    <property type="nucleotide sequence ID" value="NZ_PIUM01000053.1"/>
</dbReference>
<protein>
    <recommendedName>
        <fullName evidence="3">Filamentous haemagglutinin FhaB/tRNA nuclease CdiA-like TPS domain-containing protein</fullName>
    </recommendedName>
</protein>
<dbReference type="Pfam" id="PF12545">
    <property type="entry name" value="DUF3739"/>
    <property type="match status" value="1"/>
</dbReference>
<dbReference type="OrthoDB" id="1776524at2"/>
<accession>A0A2N3PM97</accession>
<dbReference type="InterPro" id="IPR008638">
    <property type="entry name" value="FhaB/CdiA-like_TPS"/>
</dbReference>
<feature type="chain" id="PRO_5014768779" description="Filamentous haemagglutinin FhaB/tRNA nuclease CdiA-like TPS domain-containing protein" evidence="2">
    <location>
        <begin position="40"/>
        <end position="4177"/>
    </location>
</feature>
<sequence>MTHAPASRHSLSTSSGAHRRLLLAGVSLVALLAAGPAFASNRLQASTTTATSGSTTGTTGTTGSSSSTTSTSTTSGDLVKTAHSFQAALSAQAAAARAAMNAASNSVTLTDGTNVTVTDGLSANGLVVDPRVTFSGTTSTTTGLWSNISAPVQTTSDGKTTVTLTQSSAQAVATWYKFNVGRNTTVYFDQSAGNTSNGNSWTVLNRIDATGTPSVILGTIKAEGTVLVINPNGIVFGAGSQVNVHTLIASSLDINSYSGTNYGVNNSTGSYTSYNLTVDGAVYDFLAPANETSGNKAFLDSGLYANGYSSTTGSGTLVLSANGNAGTNYGITVEKGATISTLDYVSGYDNGGTVALVGTSVTNQGLIETSAGQIILASGASVLLTSPITVSSSTTSTTTNFTATNLTTQSLYYTPAAISGGAITINGADGVLYSERGNITLMGDSVSQLGVAEATTSITRPGSITITATGTPTTANPDLGLVLFGTDSTTAIVSAENGETIVESSIASGFTAPSITILTNNMDMESGSLIVAPSATMTVDNYSGATNTTGTTLDPSGRVLLESGSVIDLGGMAATASVGDYLYTFKVTANDVADTPLAQSLIGQTVTIDLRLSGTRSDGETWVGSPLFAATGAGYLGNVAYSLDMLLTGAGSLKIGSGGAFTDVLTASGSTVNVSGGAITYGGAMVTTTNVKTAYGAIVNIGSANPFTEIVGLPGTTSVTSDRWNVTTTYSNRMIPTTSSYYDGGYTDGLSAGSISVAAVNPILEGSIIADIVTGSRQASLSVTSSAASLTTPDDLPTGAALTITLKSSNPGNNVGSDVVVLDGTATDVLGGDFALSSTLSLPTTSLGGQTLSVLTYGTDALTAANLGSITITGASALSMTQGASLAVRAGGSITLTGVSEIDGTLTAHGGKITLTGFVPTSLYSEPLYTGAVTIGSSALIDVSGLWVNDSGLDSTTMQGSAWINGGSVILQTDMVSTNAALLNSTTVTAEDATQSIVVAAGSVIDLSSGGYVTTAGKLKTGSDGLPSGNGGSLSLITYAASSLINRWSSDTVTSGSFLGGNFYAPTTADTATVTFAGTLYAGGLNTGGTFTLQAPSVVIDGAATTVSTNSGSGTVTLPTSFFTQGFSKYDLRSTYGGVTVTDDTTLTLKQPNYLITGATTLPATGAALRDFAGLGYALDGLRQAVDLTLIQQAFAFGTDATSTSAGIAIGRGAAIVADPLAAITLSANGAITVLGSITAPGGTITLTSQDATLASSGYGANGTYLAAQDVWIGADAVLDVSGTYVPDPTETAYSTGKVLDGGTITISGNDIVVLSGATLDISGAGATIQLPTGGTTGLTRYATRQIWSDGGTITLGGNSVYFAGAIEAGGGASFASGGTLNVTAGNISGSYGTILIAQSGDVTSGLSSSSAPTTAAELTALGLASGTTFITADTINTSHSGLDSAALTGTTIAFAGDVAIKVPDALYLNGNIMLLPAGATGTAAATSTVATTVTLDAGYIRWLSGTEAVPASGGGTLNLNASAQIDLAGVVSAAYTDTVNLTVSDGDIRFLPASDTDIAGYLTAITYGAGTDSSLSSSSGALPSAGALIVSGDLTMTAREIYPATDTAFLLMSLAADGTIAFKSNGQSTITPISAGGAILVDAANIKQAGALYAPLGTIQLGFSGDQTLPAFLIGSNADTGTNAYDPVSTSSTSGFTGILNSILTALKTATGSNSATIVTDSVTLASGSVTSTSANGTYIPYGTTTDGTDWTVSGTLLSGPSSKLIVLAGKSVTTASGATIDESGGGDVYATEFVAGTGGSRNVLTASIVVNGTTEAVYALVPSYEAKVAAYDTTTGTTVALGSAVTLTGGNGIAAGTYVLMPAEYATLAGAYRVVVVSTNTGSTATTSRVAADGSIYTTGTLTNAITGAKSSSTALFEIQSNSTWTRYSEIDINYGDAYFTALAATNGTAVPRLAEDAGQMIIAAATRLSLGATNDFTAASGGRGGEVDITGADLLVTVDPNSVDTTSGTYAGYIAIGADQINALDVESVLIGGYRTTSNAGVVVTTTAKTVEVETDAAHPLSGPEILLAALGASSGGSGLTIDQGSVIKSSGTVSSSDAIVLSGDGAFVRVSNGGAVTVTRSGATAYDGVLSILSGAILSGTSIALNSSGNVTIDDSATLTARNYDLGAQLINVGGGTSGLVLSEAVIAQMAGADTVLLRGLAGITFYDGVALGTSANPIGTLTLDAPVLTAENGTANASVTATDILLKNTSATTGTAAGGSGRLTLDALGTLTFGKGTKVTSGFGAIAASAGTEILFSGTGSLDAGSANISLTAPFLVVDTSASQSLTTKGTLTILPGANGTLALSASVYGGSLSLTGGSIADSGTIIAQSGKVTLEATTGDLALSGNAAIKAAGTEVILSDQAEDTPGGTVKLIADLGNITLGSGTTIDVSAAGVGYGGTVGISAAKGTATLDGTLTGAASSNALGGTFLLSANALAGSLPLSAFTGEFEVALTTGDIAIATGQTLTAATVLLEADGGFVTVNGTIDASGTAGGTISLYGTKGVDVEGSLLARGSSATELGGTVEIGTSGIATAGSYNGTYGYENVAAANSGVITIGSGAVIDVSGGTSEGLTGGTILIRAPLLDDGSVNVRITPGATFIGSRATTLEAYAVWSTSDSTTGTKHFDAIIDPAGWYSSGGTLLAGGFVDGSGTTVASWNGSSLTASSTLTSTGTASSSTDSSGNVTKTTTAYQWDGATLTTTVTATTRSGGSVTSITTTITTVATDGTTTTIATTRDGSGNVIGTPTTKVTSGDYNSAVETYLLTYYYFTPTAANSDHQTFYGYVNGTEASGAGTLMKFVQSPGFAAVANTSGIANFAEVAGIELRNPSASVNSGNISVLTNWNLGAEDSSGGLLYRTTATGKAPILTLRAENNIDIKASITDGFTSSSTVTIGSSIMGTYADASNAYNSEYSTADSIIGNINSGGLGGLSFDSAAAIITSPVITGSSSDYYYYLYSSYSNSYIKLYAYYVGDVLSVGYNGGYYAGGGDTLESSSNSYYQSLADVARSYLSTANIYYNKISTDSTSYEKLSDYQKYLDNYNSYITSYYSWMQADVNSLSTLPVAPKAVPAVSVTAGTTVTVLGDTSPSPAAKSSNYSPISSMDLAGEASSTSYRIVAGANFTSANPLAVDSTTSADVVIDDHISYTNPQYSSSNGLTQTISVGTVVRTGTGSIDIAASGDFVLADTVAPGAVYTAGTAVDTGTISDFTAVTLTSAYSSNPNGLVSTPTWATGGGSVTVTVGGDMVGVESATLYGAESWASWYYHAMATNGTSTPFSSSGDVQTQAWVNYATYGDGIGALGGGNVTLKAGGTIKDIIVSLPETLLVSGGTSSTPSETEHTYGGGNLTVTAGNMVGSAFLVGDGTGVIRINGSVTTDGAGNALELAVQNGVIGVVSDGAITLSGIYDPATLSNYAAATAYTPVAALPGTTALGTDQTGYFTSYSADSGVSLTSVSGDVTITVAASGNALMPHTVAGTTYSTILAPASLTIDAIGGDIVTSGSYSSGAGIDLIPSSSGSLTLLAGGSIDLINSGGVNYTITMLDGTYSASNPYISPLGTKLPTTLSTALHADDDGSVIIYAGGDLKGTYSVIKQAKLYAGNDMVNVGFTGQNNSPADITSIIAGRDILAKVVAYNSGVPLDAVSTLLLYGPGDFLVQAGRNLGPFTTFTAKRIAQNSSLNDGGGIFTVGDGSNCTSAVCGGTVRSYLPVAGADLTVLYGVGAGVDYADFINDYVNPTNALAKGFLSLFTVTVDGLTIDLTSDAGWTWFQAQSTDRQHLLVDKGFSSLLTAVATDYSNSSSAYYQQYARAYQAIATLFPASLGYTDNSNAGGSNGASTTVTTGTMRMAHSLVETQTGGTINILGPGGSLYVGSNSDDSLSPSQQGILTLQGGSVNIYTDRNVMVYQSRIFTEQGGDVDIFSANGDINAGKGKKSKTSYPKLKLVCDTGGYCRVSPVGLVSGAGIGALVTVPGQDADDSNMTLSAPHGTVDAGAAGIRVAGNLNIVALHVLNAFNISAGGTATGVPVAVAPTVNLGALSASAAAGTDAAAADAASRSSRQTGPRATDLPSIITIEVIGYGGGATDEPGQPQEDRNRRARDRQSRYDAADPVRVVGYGPLTPTEVSGLTEEERRKLAQP</sequence>
<organism evidence="4 5">
    <name type="scientific">Telmatospirillum siberiense</name>
    <dbReference type="NCBI Taxonomy" id="382514"/>
    <lineage>
        <taxon>Bacteria</taxon>
        <taxon>Pseudomonadati</taxon>
        <taxon>Pseudomonadota</taxon>
        <taxon>Alphaproteobacteria</taxon>
        <taxon>Rhodospirillales</taxon>
        <taxon>Rhodospirillaceae</taxon>
        <taxon>Telmatospirillum</taxon>
    </lineage>
</organism>
<comment type="caution">
    <text evidence="4">The sequence shown here is derived from an EMBL/GenBank/DDBJ whole genome shotgun (WGS) entry which is preliminary data.</text>
</comment>
<feature type="domain" description="Filamentous haemagglutinin FhaB/tRNA nuclease CdiA-like TPS" evidence="3">
    <location>
        <begin position="136"/>
        <end position="258"/>
    </location>
</feature>
<dbReference type="InterPro" id="IPR012334">
    <property type="entry name" value="Pectin_lyas_fold"/>
</dbReference>
<name>A0A2N3PM97_9PROT</name>
<feature type="signal peptide" evidence="2">
    <location>
        <begin position="1"/>
        <end position="39"/>
    </location>
</feature>
<proteinExistence type="predicted"/>
<evidence type="ECO:0000313" key="4">
    <source>
        <dbReference type="EMBL" id="PKU21539.1"/>
    </source>
</evidence>
<feature type="compositionally biased region" description="Basic and acidic residues" evidence="1">
    <location>
        <begin position="4168"/>
        <end position="4177"/>
    </location>
</feature>
<feature type="region of interest" description="Disordered" evidence="1">
    <location>
        <begin position="4118"/>
        <end position="4177"/>
    </location>
</feature>
<dbReference type="NCBIfam" id="TIGR01901">
    <property type="entry name" value="adhes_NPXG"/>
    <property type="match status" value="1"/>
</dbReference>
<evidence type="ECO:0000256" key="1">
    <source>
        <dbReference type="SAM" id="MobiDB-lite"/>
    </source>
</evidence>
<dbReference type="EMBL" id="PIUM01000053">
    <property type="protein sequence ID" value="PKU21539.1"/>
    <property type="molecule type" value="Genomic_DNA"/>
</dbReference>
<evidence type="ECO:0000259" key="3">
    <source>
        <dbReference type="SMART" id="SM00912"/>
    </source>
</evidence>
<keyword evidence="5" id="KW-1185">Reference proteome</keyword>
<reference evidence="5" key="1">
    <citation type="submission" date="2017-12" db="EMBL/GenBank/DDBJ databases">
        <title>Draft genome sequence of Telmatospirillum siberiense 26-4b1T, an acidotolerant peatland alphaproteobacterium potentially involved in sulfur cycling.</title>
        <authorList>
            <person name="Hausmann B."/>
            <person name="Pjevac P."/>
            <person name="Schreck K."/>
            <person name="Herbold C.W."/>
            <person name="Daims H."/>
            <person name="Wagner M."/>
            <person name="Pester M."/>
            <person name="Loy A."/>
        </authorList>
    </citation>
    <scope>NUCLEOTIDE SEQUENCE [LARGE SCALE GENOMIC DNA]</scope>
    <source>
        <strain evidence="5">26-4b1</strain>
    </source>
</reference>
<dbReference type="Gene3D" id="2.160.20.10">
    <property type="entry name" value="Single-stranded right-handed beta-helix, Pectin lyase-like"/>
    <property type="match status" value="3"/>
</dbReference>
<feature type="region of interest" description="Disordered" evidence="1">
    <location>
        <begin position="46"/>
        <end position="76"/>
    </location>
</feature>
<dbReference type="Proteomes" id="UP000233293">
    <property type="component" value="Unassembled WGS sequence"/>
</dbReference>
<keyword evidence="2" id="KW-0732">Signal</keyword>
<dbReference type="InterPro" id="IPR021026">
    <property type="entry name" value="Filamn_hemagglutn_DUF3739"/>
</dbReference>
<feature type="compositionally biased region" description="Basic and acidic residues" evidence="1">
    <location>
        <begin position="4130"/>
        <end position="4148"/>
    </location>
</feature>
<gene>
    <name evidence="4" type="ORF">CWS72_26255</name>
</gene>
<evidence type="ECO:0000313" key="5">
    <source>
        <dbReference type="Proteomes" id="UP000233293"/>
    </source>
</evidence>
<evidence type="ECO:0000256" key="2">
    <source>
        <dbReference type="SAM" id="SignalP"/>
    </source>
</evidence>